<dbReference type="InterPro" id="IPR029024">
    <property type="entry name" value="TerB-like"/>
</dbReference>
<dbReference type="Gene3D" id="1.10.3680.10">
    <property type="entry name" value="TerB-like"/>
    <property type="match status" value="1"/>
</dbReference>
<dbReference type="SUPFAM" id="SSF158682">
    <property type="entry name" value="TerB-like"/>
    <property type="match status" value="1"/>
</dbReference>
<dbReference type="EMBL" id="FNTC01000002">
    <property type="protein sequence ID" value="SEC42743.1"/>
    <property type="molecule type" value="Genomic_DNA"/>
</dbReference>
<proteinExistence type="predicted"/>
<gene>
    <name evidence="2" type="ORF">SAMN04490187_4326</name>
</gene>
<dbReference type="Pfam" id="PF05099">
    <property type="entry name" value="TerB"/>
    <property type="match status" value="1"/>
</dbReference>
<dbReference type="Proteomes" id="UP000198542">
    <property type="component" value="Unassembled WGS sequence"/>
</dbReference>
<dbReference type="AlphaFoldDB" id="A0A231GQL2"/>
<evidence type="ECO:0000259" key="1">
    <source>
        <dbReference type="Pfam" id="PF05099"/>
    </source>
</evidence>
<reference evidence="3" key="1">
    <citation type="submission" date="2016-10" db="EMBL/GenBank/DDBJ databases">
        <authorList>
            <person name="Varghese N."/>
            <person name="Submissions S."/>
        </authorList>
    </citation>
    <scope>NUCLEOTIDE SEQUENCE [LARGE SCALE GENOMIC DNA]</scope>
    <source>
        <strain evidence="3">BS3660</strain>
    </source>
</reference>
<sequence>MFGMKKLFGKQVGNAQAEMKKVVNRDLMQAIVGGGLLVAAADGEIEASEVSKLDELIRSNPNLTHFGSEITETINRFTGQLNANFQVGRLAIKRELADIKNVPADAEEAFVNVLAVAQADGQIEPAELVVLKEIGMHFGLRLADYGIEA</sequence>
<protein>
    <submittedName>
        <fullName evidence="2">Tellurite resistance protein TerB</fullName>
    </submittedName>
</protein>
<evidence type="ECO:0000313" key="3">
    <source>
        <dbReference type="Proteomes" id="UP000198542"/>
    </source>
</evidence>
<accession>A0A231GQL2</accession>
<evidence type="ECO:0000313" key="2">
    <source>
        <dbReference type="EMBL" id="SEC42743.1"/>
    </source>
</evidence>
<dbReference type="CDD" id="cd07176">
    <property type="entry name" value="terB"/>
    <property type="match status" value="1"/>
</dbReference>
<keyword evidence="3" id="KW-1185">Reference proteome</keyword>
<organism evidence="2 3">
    <name type="scientific">Pseudomonas jessenii</name>
    <dbReference type="NCBI Taxonomy" id="77298"/>
    <lineage>
        <taxon>Bacteria</taxon>
        <taxon>Pseudomonadati</taxon>
        <taxon>Pseudomonadota</taxon>
        <taxon>Gammaproteobacteria</taxon>
        <taxon>Pseudomonadales</taxon>
        <taxon>Pseudomonadaceae</taxon>
        <taxon>Pseudomonas</taxon>
    </lineage>
</organism>
<dbReference type="InterPro" id="IPR007791">
    <property type="entry name" value="DjlA_N"/>
</dbReference>
<feature type="domain" description="Co-chaperone DjlA N-terminal" evidence="1">
    <location>
        <begin position="30"/>
        <end position="145"/>
    </location>
</feature>
<name>A0A231GQL2_PSEJE</name>
<dbReference type="RefSeq" id="WP_090455588.1">
    <property type="nucleotide sequence ID" value="NZ_FNTC01000002.1"/>
</dbReference>